<dbReference type="PANTHER" id="PTHR24148:SF64">
    <property type="entry name" value="HETEROKARYON INCOMPATIBILITY DOMAIN-CONTAINING PROTEIN"/>
    <property type="match status" value="1"/>
</dbReference>
<evidence type="ECO:0008006" key="5">
    <source>
        <dbReference type="Google" id="ProtNLM"/>
    </source>
</evidence>
<sequence length="946" mass="107362">MTENIISFSPRDESFRFWYTLWDLFPATYTCPWDLQRVGKLGDGGKWICGMSKYENPRPPARPPLRVYSFGVGGDSSFEDDFLNRSSAAEVWGFDDTVDGWGQGLGARYPDRTHFFKTAVAGYDFYDEGDRTEFLSVKSIMKKLGHDYVDLVKMDIEGDEFPALEAFLEEFREAGREVPVGQLVVEIHVPEKGPRISQFAEWWGRIEGIGMRPVSAYDASAGRRAELDVEVDGTARFAGLNVDVIKAKTDSYHTDFAGTLLEAQDISGFNRSPHHTYQPTGESVHDAFAITMTGGLQAGGEKREHVDENLLTWMKWILDCRVNHWHIPGGSTQDKLDINSAHLFFRAAVFGRSFIVTEKGYFGFAPSTFYFDRDDYVRLLSLSPGEFDEPIVCDLKIASIAHLPQHFEALSYCWGDQRDRKPIILRGTEYLATASLITALRHLRYADRPRTLWVDALCINQEDTAELSHQILHMRNIYSQATRVLAWVGTEEWNPKAAFDAIRRRAEKAAVLDEASLAALYHFLSSPYWERLWVVQELALARDIAIVCGREILPWKAIDQLMAPDAAGRRLPDGLPYHMRKGLWKVRHLWHTRTVLHSPDRSLNFLQVLNKFNPCLCYLAKDKVYATLGMSSDVVRRIVRPDYTDSTTTEDVFRQATIACISEQKNLDVLALTRRWTEYGEFQVSGDEPKPPVSRVSWAGEWSTVRIIRPLIEPDDTVKAYAAAPCDGFDVEEATRHANRGLLKLKGVLLDMLNHVEELPNPYLDGWEERTIAWEPKGLDTYEYPTGENGVDAFWRTLLFDMAYSTFHPVHERLTKEEAPRYRQLYLEWTGRSESSTNENSFSNCLRWGVNFSSLHGWTFAVTETGYFVRTQPEAEPGDVVAFVSGSAVPLILRATQNLEVGYAHGSSDVGGQRLWRLVGSGYVHGMMDGEAFDKNPPDVVDILLV</sequence>
<feature type="domain" description="Heterokaryon incompatibility" evidence="1">
    <location>
        <begin position="407"/>
        <end position="537"/>
    </location>
</feature>
<dbReference type="GeneID" id="62163040"/>
<dbReference type="Proteomes" id="UP000781932">
    <property type="component" value="Unassembled WGS sequence"/>
</dbReference>
<dbReference type="EMBL" id="JAATWM020000022">
    <property type="protein sequence ID" value="KAF9875429.1"/>
    <property type="molecule type" value="Genomic_DNA"/>
</dbReference>
<protein>
    <recommendedName>
        <fullName evidence="5">Heterokaryon incompatibility domain-containing protein</fullName>
    </recommendedName>
</protein>
<dbReference type="AlphaFoldDB" id="A0A9P6LGP0"/>
<dbReference type="InterPro" id="IPR010730">
    <property type="entry name" value="HET"/>
</dbReference>
<dbReference type="InterPro" id="IPR025714">
    <property type="entry name" value="Methyltranfer_dom"/>
</dbReference>
<evidence type="ECO:0000313" key="3">
    <source>
        <dbReference type="EMBL" id="KAF9875429.1"/>
    </source>
</evidence>
<accession>A0A9P6LGP0</accession>
<dbReference type="Pfam" id="PF06985">
    <property type="entry name" value="HET"/>
    <property type="match status" value="1"/>
</dbReference>
<proteinExistence type="predicted"/>
<evidence type="ECO:0000313" key="4">
    <source>
        <dbReference type="Proteomes" id="UP000781932"/>
    </source>
</evidence>
<dbReference type="Pfam" id="PF13383">
    <property type="entry name" value="Methyltransf_22"/>
    <property type="match status" value="1"/>
</dbReference>
<dbReference type="RefSeq" id="XP_038744890.1">
    <property type="nucleotide sequence ID" value="XM_038889966.1"/>
</dbReference>
<organism evidence="3 4">
    <name type="scientific">Colletotrichum karsti</name>
    <dbReference type="NCBI Taxonomy" id="1095194"/>
    <lineage>
        <taxon>Eukaryota</taxon>
        <taxon>Fungi</taxon>
        <taxon>Dikarya</taxon>
        <taxon>Ascomycota</taxon>
        <taxon>Pezizomycotina</taxon>
        <taxon>Sordariomycetes</taxon>
        <taxon>Hypocreomycetidae</taxon>
        <taxon>Glomerellales</taxon>
        <taxon>Glomerellaceae</taxon>
        <taxon>Colletotrichum</taxon>
        <taxon>Colletotrichum boninense species complex</taxon>
    </lineage>
</organism>
<reference evidence="3" key="1">
    <citation type="submission" date="2020-03" db="EMBL/GenBank/DDBJ databases">
        <authorList>
            <person name="He L."/>
        </authorList>
    </citation>
    <scope>NUCLEOTIDE SEQUENCE</scope>
    <source>
        <strain evidence="3">CkLH20</strain>
    </source>
</reference>
<reference evidence="3" key="2">
    <citation type="submission" date="2020-11" db="EMBL/GenBank/DDBJ databases">
        <title>Whole genome sequencing of Colletotrichum sp.</title>
        <authorList>
            <person name="Li H."/>
        </authorList>
    </citation>
    <scope>NUCLEOTIDE SEQUENCE</scope>
    <source>
        <strain evidence="3">CkLH20</strain>
    </source>
</reference>
<feature type="domain" description="Methyltransferase" evidence="2">
    <location>
        <begin position="16"/>
        <end position="188"/>
    </location>
</feature>
<evidence type="ECO:0000259" key="2">
    <source>
        <dbReference type="Pfam" id="PF13383"/>
    </source>
</evidence>
<keyword evidence="4" id="KW-1185">Reference proteome</keyword>
<evidence type="ECO:0000259" key="1">
    <source>
        <dbReference type="Pfam" id="PF06985"/>
    </source>
</evidence>
<dbReference type="OrthoDB" id="3553147at2759"/>
<dbReference type="PANTHER" id="PTHR24148">
    <property type="entry name" value="ANKYRIN REPEAT DOMAIN-CONTAINING PROTEIN 39 HOMOLOG-RELATED"/>
    <property type="match status" value="1"/>
</dbReference>
<comment type="caution">
    <text evidence="3">The sequence shown here is derived from an EMBL/GenBank/DDBJ whole genome shotgun (WGS) entry which is preliminary data.</text>
</comment>
<dbReference type="InterPro" id="IPR052895">
    <property type="entry name" value="HetReg/Transcr_Mod"/>
</dbReference>
<gene>
    <name evidence="3" type="ORF">CkaCkLH20_07249</name>
</gene>
<name>A0A9P6LGP0_9PEZI</name>